<feature type="signal peptide" evidence="7">
    <location>
        <begin position="1"/>
        <end position="21"/>
    </location>
</feature>
<sequence length="550" mass="60353">MFHVFVFITTVTITSDYLVMSQPEGSNETTAAPGNPSTTAFVVTTKTTTAGQGGDGTTTTTATTTSAPAITKTSPGPNSITSTTTTETLTTKHTTTPPNENSTGTTTSPNATITAVGPRKCGNARDTDICYYENSREQCDICEGVLCPTGKRCMKRDQMCIADCVCEKFTDIEDEDGICRSPCYKNQCMNGGTCIVDAGRPKKFRCSCLEEFEGDLCEDFHNYCLDPKPSFCPAGQYTCEMLGFRNYTCECAEGFVYNVSGKECVKVGEHVNITLIFKETYYSELYNNVTHPEAIEARKTILGAFTKVYGDRLIRLIFGNFTQGSLVAHLKLMLKLDDSGAFRSNERIFKQFLLDCDTSNTPCFGTLGKAYLPYDGWAAKDERCGNIVCPQYTTCEPIDGQPGKTQCVCMSGFEAIGSTIDDQGRLIQLCQDIDECELNPCPTIEECKNIPGNYTCTRDPTIATCPSGSKIVVTGPFSYRCECSWIYAGSDCRFPLTLILLILACFFLLTTIVAATFMYLQKKRNRSGTYQLYSVPDGMSSVKTVESSWT</sequence>
<keyword evidence="3 4" id="KW-1015">Disulfide bond</keyword>
<keyword evidence="1 4" id="KW-0245">EGF-like domain</keyword>
<evidence type="ECO:0000313" key="9">
    <source>
        <dbReference type="EMBL" id="KAK6741948.1"/>
    </source>
</evidence>
<dbReference type="SUPFAM" id="SSF57196">
    <property type="entry name" value="EGF/Laminin"/>
    <property type="match status" value="2"/>
</dbReference>
<protein>
    <recommendedName>
        <fullName evidence="8">EGF-like domain-containing protein</fullName>
    </recommendedName>
</protein>
<keyword evidence="7" id="KW-0732">Signal</keyword>
<dbReference type="PROSITE" id="PS50026">
    <property type="entry name" value="EGF_3"/>
    <property type="match status" value="1"/>
</dbReference>
<evidence type="ECO:0000256" key="1">
    <source>
        <dbReference type="ARBA" id="ARBA00022536"/>
    </source>
</evidence>
<keyword evidence="2" id="KW-0677">Repeat</keyword>
<dbReference type="Proteomes" id="UP001303046">
    <property type="component" value="Unassembled WGS sequence"/>
</dbReference>
<feature type="disulfide bond" evidence="4">
    <location>
        <begin position="208"/>
        <end position="217"/>
    </location>
</feature>
<name>A0ABR1CVX0_NECAM</name>
<evidence type="ECO:0000256" key="4">
    <source>
        <dbReference type="PROSITE-ProRule" id="PRU00076"/>
    </source>
</evidence>
<evidence type="ECO:0000256" key="3">
    <source>
        <dbReference type="ARBA" id="ARBA00023157"/>
    </source>
</evidence>
<gene>
    <name evidence="9" type="primary">Necator_chrIII.g10446</name>
    <name evidence="9" type="ORF">RB195_009681</name>
</gene>
<evidence type="ECO:0000313" key="10">
    <source>
        <dbReference type="Proteomes" id="UP001303046"/>
    </source>
</evidence>
<dbReference type="PROSITE" id="PS01187">
    <property type="entry name" value="EGF_CA"/>
    <property type="match status" value="1"/>
</dbReference>
<comment type="caution">
    <text evidence="9">The sequence shown here is derived from an EMBL/GenBank/DDBJ whole genome shotgun (WGS) entry which is preliminary data.</text>
</comment>
<keyword evidence="10" id="KW-1185">Reference proteome</keyword>
<feature type="compositionally biased region" description="Polar residues" evidence="5">
    <location>
        <begin position="99"/>
        <end position="111"/>
    </location>
</feature>
<dbReference type="SMART" id="SM00181">
    <property type="entry name" value="EGF"/>
    <property type="match status" value="4"/>
</dbReference>
<evidence type="ECO:0000259" key="8">
    <source>
        <dbReference type="PROSITE" id="PS50026"/>
    </source>
</evidence>
<evidence type="ECO:0000256" key="5">
    <source>
        <dbReference type="SAM" id="MobiDB-lite"/>
    </source>
</evidence>
<dbReference type="PANTHER" id="PTHR24049:SF29">
    <property type="entry name" value="EGF-LIKE DOMAIN-CONTAINING PROTEIN"/>
    <property type="match status" value="1"/>
</dbReference>
<dbReference type="PANTHER" id="PTHR24049">
    <property type="entry name" value="CRUMBS FAMILY MEMBER"/>
    <property type="match status" value="1"/>
</dbReference>
<accession>A0ABR1CVX0</accession>
<comment type="caution">
    <text evidence="4">Lacks conserved residue(s) required for the propagation of feature annotation.</text>
</comment>
<dbReference type="InterPro" id="IPR051022">
    <property type="entry name" value="Notch_Cell-Fate_Det"/>
</dbReference>
<feature type="transmembrane region" description="Helical" evidence="6">
    <location>
        <begin position="498"/>
        <end position="520"/>
    </location>
</feature>
<dbReference type="PROSITE" id="PS00022">
    <property type="entry name" value="EGF_1"/>
    <property type="match status" value="1"/>
</dbReference>
<feature type="domain" description="EGF-like" evidence="8">
    <location>
        <begin position="180"/>
        <end position="218"/>
    </location>
</feature>
<keyword evidence="6" id="KW-0472">Membrane</keyword>
<dbReference type="InterPro" id="IPR000742">
    <property type="entry name" value="EGF"/>
</dbReference>
<keyword evidence="6" id="KW-1133">Transmembrane helix</keyword>
<dbReference type="EMBL" id="JAVFWL010000003">
    <property type="protein sequence ID" value="KAK6741948.1"/>
    <property type="molecule type" value="Genomic_DNA"/>
</dbReference>
<feature type="compositionally biased region" description="Low complexity" evidence="5">
    <location>
        <begin position="57"/>
        <end position="98"/>
    </location>
</feature>
<reference evidence="9 10" key="1">
    <citation type="submission" date="2023-08" db="EMBL/GenBank/DDBJ databases">
        <title>A Necator americanus chromosomal reference genome.</title>
        <authorList>
            <person name="Ilik V."/>
            <person name="Petrzelkova K.J."/>
            <person name="Pardy F."/>
            <person name="Fuh T."/>
            <person name="Niatou-Singa F.S."/>
            <person name="Gouil Q."/>
            <person name="Baker L."/>
            <person name="Ritchie M.E."/>
            <person name="Jex A.R."/>
            <person name="Gazzola D."/>
            <person name="Li H."/>
            <person name="Toshio Fujiwara R."/>
            <person name="Zhan B."/>
            <person name="Aroian R.V."/>
            <person name="Pafco B."/>
            <person name="Schwarz E.M."/>
        </authorList>
    </citation>
    <scope>NUCLEOTIDE SEQUENCE [LARGE SCALE GENOMIC DNA]</scope>
    <source>
        <strain evidence="9 10">Aroian</strain>
        <tissue evidence="9">Whole animal</tissue>
    </source>
</reference>
<evidence type="ECO:0000256" key="6">
    <source>
        <dbReference type="SAM" id="Phobius"/>
    </source>
</evidence>
<dbReference type="Gene3D" id="2.10.25.10">
    <property type="entry name" value="Laminin"/>
    <property type="match status" value="2"/>
</dbReference>
<feature type="chain" id="PRO_5045870634" description="EGF-like domain-containing protein" evidence="7">
    <location>
        <begin position="22"/>
        <end position="550"/>
    </location>
</feature>
<evidence type="ECO:0000256" key="2">
    <source>
        <dbReference type="ARBA" id="ARBA00022737"/>
    </source>
</evidence>
<evidence type="ECO:0000256" key="7">
    <source>
        <dbReference type="SAM" id="SignalP"/>
    </source>
</evidence>
<feature type="region of interest" description="Disordered" evidence="5">
    <location>
        <begin position="47"/>
        <end position="111"/>
    </location>
</feature>
<proteinExistence type="predicted"/>
<keyword evidence="6" id="KW-0812">Transmembrane</keyword>
<dbReference type="InterPro" id="IPR018097">
    <property type="entry name" value="EGF_Ca-bd_CS"/>
</dbReference>
<organism evidence="9 10">
    <name type="scientific">Necator americanus</name>
    <name type="common">Human hookworm</name>
    <dbReference type="NCBI Taxonomy" id="51031"/>
    <lineage>
        <taxon>Eukaryota</taxon>
        <taxon>Metazoa</taxon>
        <taxon>Ecdysozoa</taxon>
        <taxon>Nematoda</taxon>
        <taxon>Chromadorea</taxon>
        <taxon>Rhabditida</taxon>
        <taxon>Rhabditina</taxon>
        <taxon>Rhabditomorpha</taxon>
        <taxon>Strongyloidea</taxon>
        <taxon>Ancylostomatidae</taxon>
        <taxon>Bunostominae</taxon>
        <taxon>Necator</taxon>
    </lineage>
</organism>